<dbReference type="SUPFAM" id="SSF52540">
    <property type="entry name" value="P-loop containing nucleoside triphosphate hydrolases"/>
    <property type="match status" value="1"/>
</dbReference>
<dbReference type="STRING" id="663321.REG_1566"/>
<dbReference type="PANTHER" id="PTHR24221">
    <property type="entry name" value="ATP-BINDING CASSETTE SUB-FAMILY B"/>
    <property type="match status" value="1"/>
</dbReference>
<feature type="domain" description="ABC transporter" evidence="3">
    <location>
        <begin position="1"/>
        <end position="185"/>
    </location>
</feature>
<evidence type="ECO:0000256" key="2">
    <source>
        <dbReference type="ARBA" id="ARBA00022840"/>
    </source>
</evidence>
<evidence type="ECO:0000259" key="3">
    <source>
        <dbReference type="PROSITE" id="PS50893"/>
    </source>
</evidence>
<dbReference type="InterPro" id="IPR017871">
    <property type="entry name" value="ABC_transporter-like_CS"/>
</dbReference>
<dbReference type="GO" id="GO:0034040">
    <property type="term" value="F:ATPase-coupled lipid transmembrane transporter activity"/>
    <property type="evidence" value="ECO:0007669"/>
    <property type="project" value="TreeGrafter"/>
</dbReference>
<evidence type="ECO:0000313" key="5">
    <source>
        <dbReference type="Proteomes" id="UP000005726"/>
    </source>
</evidence>
<dbReference type="InterPro" id="IPR027417">
    <property type="entry name" value="P-loop_NTPase"/>
</dbReference>
<dbReference type="PROSITE" id="PS50893">
    <property type="entry name" value="ABC_TRANSPORTER_2"/>
    <property type="match status" value="1"/>
</dbReference>
<name>E0WU23_9ENTR</name>
<dbReference type="InterPro" id="IPR003593">
    <property type="entry name" value="AAA+_ATPase"/>
</dbReference>
<dbReference type="InterPro" id="IPR039421">
    <property type="entry name" value="Type_1_exporter"/>
</dbReference>
<dbReference type="GO" id="GO:0016887">
    <property type="term" value="F:ATP hydrolysis activity"/>
    <property type="evidence" value="ECO:0007669"/>
    <property type="project" value="InterPro"/>
</dbReference>
<keyword evidence="1" id="KW-0547">Nucleotide-binding</keyword>
<protein>
    <submittedName>
        <fullName evidence="4">ATP-binding component of putative ABC transport protein</fullName>
    </submittedName>
</protein>
<sequence length="186" mass="20349">MSPGESLAIVGRSGCGKSTLLSVISSLRESSSGYIFIDGIPLQRIGSERYRSLISFVMQDDFLFSGTLLQNITSFANNPDIEHMKSCARAAAIHDEIEAMPLGYSTLIGELGSSLSGGQRQRISLSRALYRKPAILILDEATSALDIENERKINEAIKSMNITRIFAAHRPDAIAVADKIYHMTKK</sequence>
<gene>
    <name evidence="4" type="ORF">REG_1566</name>
</gene>
<dbReference type="EMBL" id="GL379621">
    <property type="protein sequence ID" value="EFL91493.1"/>
    <property type="molecule type" value="Genomic_DNA"/>
</dbReference>
<dbReference type="SMART" id="SM00382">
    <property type="entry name" value="AAA"/>
    <property type="match status" value="1"/>
</dbReference>
<evidence type="ECO:0000313" key="4">
    <source>
        <dbReference type="EMBL" id="EFL91493.1"/>
    </source>
</evidence>
<dbReference type="InterPro" id="IPR003439">
    <property type="entry name" value="ABC_transporter-like_ATP-bd"/>
</dbReference>
<reference evidence="4" key="1">
    <citation type="journal article" date="2009" name="Environ. Microbiol.">
        <title>Dynamics of genome evolution in facultative symbionts of aphids.</title>
        <authorList>
            <person name="Degnan P.H."/>
            <person name="Leonardo T.E."/>
            <person name="Cass B.N."/>
            <person name="Hurwitz B."/>
            <person name="Stern D."/>
            <person name="Gibbs R.A."/>
            <person name="Richards S."/>
            <person name="Moran N.A."/>
        </authorList>
    </citation>
    <scope>NUCLEOTIDE SEQUENCE [LARGE SCALE GENOMIC DNA]</scope>
    <source>
        <strain evidence="4">LSR1</strain>
    </source>
</reference>
<accession>E0WU23</accession>
<dbReference type="eggNOG" id="COG2274">
    <property type="taxonomic scope" value="Bacteria"/>
</dbReference>
<dbReference type="PROSITE" id="PS00211">
    <property type="entry name" value="ABC_TRANSPORTER_1"/>
    <property type="match status" value="1"/>
</dbReference>
<dbReference type="HOGENOM" id="CLU_000604_1_9_6"/>
<dbReference type="Gene3D" id="3.40.50.300">
    <property type="entry name" value="P-loop containing nucleotide triphosphate hydrolases"/>
    <property type="match status" value="1"/>
</dbReference>
<evidence type="ECO:0000256" key="1">
    <source>
        <dbReference type="ARBA" id="ARBA00022741"/>
    </source>
</evidence>
<proteinExistence type="predicted"/>
<dbReference type="Pfam" id="PF00005">
    <property type="entry name" value="ABC_tran"/>
    <property type="match status" value="1"/>
</dbReference>
<dbReference type="Proteomes" id="UP000005726">
    <property type="component" value="Unassembled WGS sequence"/>
</dbReference>
<keyword evidence="5" id="KW-1185">Reference proteome</keyword>
<dbReference type="PANTHER" id="PTHR24221:SF606">
    <property type="entry name" value="COLICIN V SECRETION-PROCESSING ATP-BINDING PROTEIN"/>
    <property type="match status" value="1"/>
</dbReference>
<dbReference type="AlphaFoldDB" id="E0WU23"/>
<keyword evidence="2 4" id="KW-0067">ATP-binding</keyword>
<organism evidence="4 5">
    <name type="scientific">Candidatus Regiella insecticola LSR1</name>
    <dbReference type="NCBI Taxonomy" id="663321"/>
    <lineage>
        <taxon>Bacteria</taxon>
        <taxon>Pseudomonadati</taxon>
        <taxon>Pseudomonadota</taxon>
        <taxon>Gammaproteobacteria</taxon>
        <taxon>Enterobacterales</taxon>
        <taxon>Enterobacteriaceae</taxon>
        <taxon>aphid secondary symbionts</taxon>
        <taxon>Candidatus Regiella</taxon>
    </lineage>
</organism>
<dbReference type="GO" id="GO:0005524">
    <property type="term" value="F:ATP binding"/>
    <property type="evidence" value="ECO:0007669"/>
    <property type="project" value="UniProtKB-KW"/>
</dbReference>